<keyword evidence="2" id="KW-1185">Reference proteome</keyword>
<proteinExistence type="predicted"/>
<gene>
    <name evidence="1" type="ORF">J2Z31_002940</name>
</gene>
<protein>
    <submittedName>
        <fullName evidence="1">Uncharacterized protein</fullName>
    </submittedName>
</protein>
<sequence>MLSQALAGQFDAVGVVDKAVEDGIGDRWIADHVIPVIDGHLAGDDGGSFLVAVLDDLQEIAPLLVVELLGTPVVQ</sequence>
<dbReference type="EMBL" id="JAGILA010000003">
    <property type="protein sequence ID" value="MBP2236426.1"/>
    <property type="molecule type" value="Genomic_DNA"/>
</dbReference>
<evidence type="ECO:0000313" key="1">
    <source>
        <dbReference type="EMBL" id="MBP2236426.1"/>
    </source>
</evidence>
<dbReference type="Proteomes" id="UP000730739">
    <property type="component" value="Unassembled WGS sequence"/>
</dbReference>
<accession>A0ABS4R221</accession>
<evidence type="ECO:0000313" key="2">
    <source>
        <dbReference type="Proteomes" id="UP000730739"/>
    </source>
</evidence>
<reference evidence="1 2" key="1">
    <citation type="submission" date="2021-03" db="EMBL/GenBank/DDBJ databases">
        <title>Genomic Encyclopedia of Type Strains, Phase IV (KMG-IV): sequencing the most valuable type-strain genomes for metagenomic binning, comparative biology and taxonomic classification.</title>
        <authorList>
            <person name="Goeker M."/>
        </authorList>
    </citation>
    <scope>NUCLEOTIDE SEQUENCE [LARGE SCALE GENOMIC DNA]</scope>
    <source>
        <strain evidence="1 2">DSM 13372</strain>
    </source>
</reference>
<comment type="caution">
    <text evidence="1">The sequence shown here is derived from an EMBL/GenBank/DDBJ whole genome shotgun (WGS) entry which is preliminary data.</text>
</comment>
<name>A0ABS4R221_9HYPH</name>
<organism evidence="1 2">
    <name type="scientific">Sinorhizobium kostiense</name>
    <dbReference type="NCBI Taxonomy" id="76747"/>
    <lineage>
        <taxon>Bacteria</taxon>
        <taxon>Pseudomonadati</taxon>
        <taxon>Pseudomonadota</taxon>
        <taxon>Alphaproteobacteria</taxon>
        <taxon>Hyphomicrobiales</taxon>
        <taxon>Rhizobiaceae</taxon>
        <taxon>Sinorhizobium/Ensifer group</taxon>
        <taxon>Sinorhizobium</taxon>
    </lineage>
</organism>